<keyword evidence="2" id="KW-0732">Signal</keyword>
<protein>
    <recommendedName>
        <fullName evidence="5">Cytochrome c domain-containing protein</fullName>
    </recommendedName>
</protein>
<reference evidence="3 4" key="1">
    <citation type="submission" date="2023-08" db="EMBL/GenBank/DDBJ databases">
        <title>Black Yeasts Isolated from many extreme environments.</title>
        <authorList>
            <person name="Coleine C."/>
            <person name="Stajich J.E."/>
            <person name="Selbmann L."/>
        </authorList>
    </citation>
    <scope>NUCLEOTIDE SEQUENCE [LARGE SCALE GENOMIC DNA]</scope>
    <source>
        <strain evidence="3 4">CCFEE 5792</strain>
    </source>
</reference>
<keyword evidence="1" id="KW-0812">Transmembrane</keyword>
<feature type="signal peptide" evidence="2">
    <location>
        <begin position="1"/>
        <end position="22"/>
    </location>
</feature>
<evidence type="ECO:0000313" key="4">
    <source>
        <dbReference type="Proteomes" id="UP001358417"/>
    </source>
</evidence>
<dbReference type="AlphaFoldDB" id="A0AAV9MSX1"/>
<dbReference type="EMBL" id="JAVRRD010000044">
    <property type="protein sequence ID" value="KAK5044722.1"/>
    <property type="molecule type" value="Genomic_DNA"/>
</dbReference>
<keyword evidence="1" id="KW-0472">Membrane</keyword>
<feature type="transmembrane region" description="Helical" evidence="1">
    <location>
        <begin position="318"/>
        <end position="340"/>
    </location>
</feature>
<keyword evidence="1" id="KW-1133">Transmembrane helix</keyword>
<evidence type="ECO:0000313" key="3">
    <source>
        <dbReference type="EMBL" id="KAK5044722.1"/>
    </source>
</evidence>
<feature type="chain" id="PRO_5043990116" description="Cytochrome c domain-containing protein" evidence="2">
    <location>
        <begin position="23"/>
        <end position="409"/>
    </location>
</feature>
<dbReference type="Proteomes" id="UP001358417">
    <property type="component" value="Unassembled WGS sequence"/>
</dbReference>
<gene>
    <name evidence="3" type="ORF">LTR84_010496</name>
</gene>
<name>A0AAV9MSX1_9EURO</name>
<proteinExistence type="predicted"/>
<evidence type="ECO:0000256" key="1">
    <source>
        <dbReference type="SAM" id="Phobius"/>
    </source>
</evidence>
<feature type="transmembrane region" description="Helical" evidence="1">
    <location>
        <begin position="291"/>
        <end position="311"/>
    </location>
</feature>
<comment type="caution">
    <text evidence="3">The sequence shown here is derived from an EMBL/GenBank/DDBJ whole genome shotgun (WGS) entry which is preliminary data.</text>
</comment>
<dbReference type="RefSeq" id="XP_064700375.1">
    <property type="nucleotide sequence ID" value="XM_064854032.1"/>
</dbReference>
<evidence type="ECO:0000256" key="2">
    <source>
        <dbReference type="SAM" id="SignalP"/>
    </source>
</evidence>
<accession>A0AAV9MSX1</accession>
<sequence>MEHTKQPSFILLFLVMINIGLAHCQTLLPWTCNSSVNTLEDLEALLGTVPTHCYNELLLPVLTSNYAAALEAFQGALGREYDDNFETYKHYMEKNLPRMLQSYVWDNSSQYFNCFYEQSDQPQPYCLAEGVGKAETAIHGIPEWLEFKDDNKEAEFYKSLEQNFGLNESDLIFGEHQQEACTTCHEPNGDLACCPHVYKMRNWPMLRSDYVVMNPKSWVDQQLPSLVVNLESLKDAIVDIDHGTYVGNIDELIDAYKCVVAGLERTKNSMEVVKDVAAAIAADERRKKEELILQILLGVLTLLPFLGQATAALTGVSVLARLASIIGGLGGTAVTVVQIVNNPELLLQTIFESMFQFARLGRGAPGRAALLRNAAEAARKLGPKEAEQLFGATQAARIATISRLTVKCM</sequence>
<dbReference type="GeneID" id="89978653"/>
<organism evidence="3 4">
    <name type="scientific">Exophiala bonariae</name>
    <dbReference type="NCBI Taxonomy" id="1690606"/>
    <lineage>
        <taxon>Eukaryota</taxon>
        <taxon>Fungi</taxon>
        <taxon>Dikarya</taxon>
        <taxon>Ascomycota</taxon>
        <taxon>Pezizomycotina</taxon>
        <taxon>Eurotiomycetes</taxon>
        <taxon>Chaetothyriomycetidae</taxon>
        <taxon>Chaetothyriales</taxon>
        <taxon>Herpotrichiellaceae</taxon>
        <taxon>Exophiala</taxon>
    </lineage>
</organism>
<evidence type="ECO:0008006" key="5">
    <source>
        <dbReference type="Google" id="ProtNLM"/>
    </source>
</evidence>
<keyword evidence="4" id="KW-1185">Reference proteome</keyword>